<reference evidence="1 2" key="1">
    <citation type="submission" date="2019-02" db="EMBL/GenBank/DDBJ databases">
        <title>Paenibacillus sp. nov., isolated from surface-sterilized tissue of Thalictrum simplex L.</title>
        <authorList>
            <person name="Tuo L."/>
        </authorList>
    </citation>
    <scope>NUCLEOTIDE SEQUENCE [LARGE SCALE GENOMIC DNA]</scope>
    <source>
        <strain evidence="1 2">N2SHLJ1</strain>
    </source>
</reference>
<dbReference type="Proteomes" id="UP000293142">
    <property type="component" value="Unassembled WGS sequence"/>
</dbReference>
<accession>A0A4V2J3Z6</accession>
<comment type="caution">
    <text evidence="1">The sequence shown here is derived from an EMBL/GenBank/DDBJ whole genome shotgun (WGS) entry which is preliminary data.</text>
</comment>
<dbReference type="AlphaFoldDB" id="A0A4V2J3Z6"/>
<proteinExistence type="predicted"/>
<dbReference type="OrthoDB" id="2988996at2"/>
<dbReference type="EMBL" id="SIRE01000013">
    <property type="protein sequence ID" value="TBL76505.1"/>
    <property type="molecule type" value="Genomic_DNA"/>
</dbReference>
<protein>
    <submittedName>
        <fullName evidence="1">Uncharacterized protein</fullName>
    </submittedName>
</protein>
<gene>
    <name evidence="1" type="ORF">EYB31_18905</name>
</gene>
<sequence>MDSITAAWVNDYLDLYNYARSIGDSEWEKEIIASLKNKNLLAEYRRNMILRDLWKSYDMINRQLLEVFAELRSSAESNREETLQDRWFQLKLERIHVARKILSYQ</sequence>
<dbReference type="RefSeq" id="WP_131014979.1">
    <property type="nucleotide sequence ID" value="NZ_SIRE01000013.1"/>
</dbReference>
<name>A0A4V2J3Z6_9BACL</name>
<evidence type="ECO:0000313" key="1">
    <source>
        <dbReference type="EMBL" id="TBL76505.1"/>
    </source>
</evidence>
<evidence type="ECO:0000313" key="2">
    <source>
        <dbReference type="Proteomes" id="UP000293142"/>
    </source>
</evidence>
<organism evidence="1 2">
    <name type="scientific">Paenibacillus thalictri</name>
    <dbReference type="NCBI Taxonomy" id="2527873"/>
    <lineage>
        <taxon>Bacteria</taxon>
        <taxon>Bacillati</taxon>
        <taxon>Bacillota</taxon>
        <taxon>Bacilli</taxon>
        <taxon>Bacillales</taxon>
        <taxon>Paenibacillaceae</taxon>
        <taxon>Paenibacillus</taxon>
    </lineage>
</organism>
<keyword evidence="2" id="KW-1185">Reference proteome</keyword>